<name>A0A6I4LXU6_9SPHN</name>
<gene>
    <name evidence="6" type="primary">prmA</name>
    <name evidence="7" type="ORF">EUU23_03965</name>
</gene>
<dbReference type="Pfam" id="PF06325">
    <property type="entry name" value="PrmA"/>
    <property type="match status" value="1"/>
</dbReference>
<keyword evidence="8" id="KW-1185">Reference proteome</keyword>
<dbReference type="EC" id="2.1.1.-" evidence="6"/>
<feature type="binding site" evidence="6">
    <location>
        <position position="160"/>
    </location>
    <ligand>
        <name>S-adenosyl-L-methionine</name>
        <dbReference type="ChEBI" id="CHEBI:59789"/>
    </ligand>
</feature>
<evidence type="ECO:0000256" key="3">
    <source>
        <dbReference type="ARBA" id="ARBA00022603"/>
    </source>
</evidence>
<comment type="subcellular location">
    <subcellularLocation>
        <location evidence="6">Cytoplasm</location>
    </subcellularLocation>
</comment>
<accession>A0A6I4LXU6</accession>
<organism evidence="7 8">
    <name type="scientific">Sphingorhabdus profundilacus</name>
    <dbReference type="NCBI Taxonomy" id="2509718"/>
    <lineage>
        <taxon>Bacteria</taxon>
        <taxon>Pseudomonadati</taxon>
        <taxon>Pseudomonadota</taxon>
        <taxon>Alphaproteobacteria</taxon>
        <taxon>Sphingomonadales</taxon>
        <taxon>Sphingomonadaceae</taxon>
        <taxon>Sphingorhabdus</taxon>
    </lineage>
</organism>
<dbReference type="HAMAP" id="MF_00735">
    <property type="entry name" value="Methyltr_PrmA"/>
    <property type="match status" value="1"/>
</dbReference>
<dbReference type="InterPro" id="IPR029063">
    <property type="entry name" value="SAM-dependent_MTases_sf"/>
</dbReference>
<evidence type="ECO:0000313" key="8">
    <source>
        <dbReference type="Proteomes" id="UP000471147"/>
    </source>
</evidence>
<dbReference type="AlphaFoldDB" id="A0A6I4LXU6"/>
<dbReference type="GO" id="GO:0005840">
    <property type="term" value="C:ribosome"/>
    <property type="evidence" value="ECO:0007669"/>
    <property type="project" value="UniProtKB-KW"/>
</dbReference>
<feature type="binding site" evidence="6">
    <location>
        <position position="136"/>
    </location>
    <ligand>
        <name>S-adenosyl-L-methionine</name>
        <dbReference type="ChEBI" id="CHEBI:59789"/>
    </ligand>
</feature>
<keyword evidence="2 6" id="KW-0963">Cytoplasm</keyword>
<dbReference type="GO" id="GO:0005737">
    <property type="term" value="C:cytoplasm"/>
    <property type="evidence" value="ECO:0007669"/>
    <property type="project" value="UniProtKB-SubCell"/>
</dbReference>
<dbReference type="OrthoDB" id="9785995at2"/>
<feature type="binding site" evidence="6">
    <location>
        <position position="183"/>
    </location>
    <ligand>
        <name>S-adenosyl-L-methionine</name>
        <dbReference type="ChEBI" id="CHEBI:59789"/>
    </ligand>
</feature>
<comment type="caution">
    <text evidence="7">The sequence shown here is derived from an EMBL/GenBank/DDBJ whole genome shotgun (WGS) entry which is preliminary data.</text>
</comment>
<comment type="similarity">
    <text evidence="1 6">Belongs to the methyltransferase superfamily. PrmA family.</text>
</comment>
<dbReference type="Gene3D" id="3.40.50.150">
    <property type="entry name" value="Vaccinia Virus protein VP39"/>
    <property type="match status" value="1"/>
</dbReference>
<keyword evidence="4 6" id="KW-0808">Transferase</keyword>
<dbReference type="PANTHER" id="PTHR43648:SF1">
    <property type="entry name" value="ELECTRON TRANSFER FLAVOPROTEIN BETA SUBUNIT LYSINE METHYLTRANSFERASE"/>
    <property type="match status" value="1"/>
</dbReference>
<evidence type="ECO:0000256" key="2">
    <source>
        <dbReference type="ARBA" id="ARBA00022490"/>
    </source>
</evidence>
<keyword evidence="7" id="KW-0687">Ribonucleoprotein</keyword>
<dbReference type="RefSeq" id="WP_160352802.1">
    <property type="nucleotide sequence ID" value="NZ_SDWJ01000001.1"/>
</dbReference>
<dbReference type="InterPro" id="IPR004498">
    <property type="entry name" value="Ribosomal_PrmA_MeTrfase"/>
</dbReference>
<reference evidence="7 8" key="1">
    <citation type="submission" date="2019-01" db="EMBL/GenBank/DDBJ databases">
        <title>Sphingorhabdus lacus sp.nov., isolated from an oligotrophic freshwater lake.</title>
        <authorList>
            <person name="Park M."/>
        </authorList>
    </citation>
    <scope>NUCLEOTIDE SEQUENCE [LARGE SCALE GENOMIC DNA]</scope>
    <source>
        <strain evidence="7 8">IMCC26285</strain>
    </source>
</reference>
<comment type="catalytic activity">
    <reaction evidence="6">
        <text>L-lysyl-[protein] + 3 S-adenosyl-L-methionine = N(6),N(6),N(6)-trimethyl-L-lysyl-[protein] + 3 S-adenosyl-L-homocysteine + 3 H(+)</text>
        <dbReference type="Rhea" id="RHEA:54192"/>
        <dbReference type="Rhea" id="RHEA-COMP:9752"/>
        <dbReference type="Rhea" id="RHEA-COMP:13826"/>
        <dbReference type="ChEBI" id="CHEBI:15378"/>
        <dbReference type="ChEBI" id="CHEBI:29969"/>
        <dbReference type="ChEBI" id="CHEBI:57856"/>
        <dbReference type="ChEBI" id="CHEBI:59789"/>
        <dbReference type="ChEBI" id="CHEBI:61961"/>
    </reaction>
</comment>
<dbReference type="Proteomes" id="UP000471147">
    <property type="component" value="Unassembled WGS sequence"/>
</dbReference>
<keyword evidence="5 6" id="KW-0949">S-adenosyl-L-methionine</keyword>
<dbReference type="CDD" id="cd02440">
    <property type="entry name" value="AdoMet_MTases"/>
    <property type="match status" value="1"/>
</dbReference>
<keyword evidence="7" id="KW-0689">Ribosomal protein</keyword>
<evidence type="ECO:0000256" key="1">
    <source>
        <dbReference type="ARBA" id="ARBA00009741"/>
    </source>
</evidence>
<evidence type="ECO:0000256" key="4">
    <source>
        <dbReference type="ARBA" id="ARBA00022679"/>
    </source>
</evidence>
<dbReference type="PANTHER" id="PTHR43648">
    <property type="entry name" value="ELECTRON TRANSFER FLAVOPROTEIN BETA SUBUNIT LYSINE METHYLTRANSFERASE"/>
    <property type="match status" value="1"/>
</dbReference>
<evidence type="ECO:0000256" key="6">
    <source>
        <dbReference type="HAMAP-Rule" id="MF_00735"/>
    </source>
</evidence>
<dbReference type="InterPro" id="IPR050078">
    <property type="entry name" value="Ribosomal_L11_MeTrfase_PrmA"/>
</dbReference>
<evidence type="ECO:0000256" key="5">
    <source>
        <dbReference type="ARBA" id="ARBA00022691"/>
    </source>
</evidence>
<dbReference type="EMBL" id="SDWJ01000001">
    <property type="protein sequence ID" value="MVZ96860.1"/>
    <property type="molecule type" value="Genomic_DNA"/>
</dbReference>
<sequence>MSWKVTLPCTRQEAEALHEEDEWLATMDPVPSIVADEVEAFNDAKWRIEVYFAKKPDSSIVALIQSRLPSAAEAKPILAKLPDEDWVVLSQQGLKPVRAGRFYIHTDANKGKVPADTISIHIEASRAFGTGGHETTSGCLTMLDKLKRQGKRYELIADIGTGTGLLAFAACHLWPRAYLTASDIDPVSVDVTAENARLNGYLLGARQGEIALCTASGTDHPLIRQRAPYDLLIANILAGPLIELAPSLAQILGEGGTLMVAGLLDSQACAVVSAYRKLGFRLQRRQNTGDWPCLIFVKRTRYGWQRPLRADGRTSQPPGDFGTW</sequence>
<comment type="function">
    <text evidence="6">Methylates ribosomal protein L11.</text>
</comment>
<dbReference type="SUPFAM" id="SSF53335">
    <property type="entry name" value="S-adenosyl-L-methionine-dependent methyltransferases"/>
    <property type="match status" value="1"/>
</dbReference>
<feature type="binding site" evidence="6">
    <location>
        <position position="235"/>
    </location>
    <ligand>
        <name>S-adenosyl-L-methionine</name>
        <dbReference type="ChEBI" id="CHEBI:59789"/>
    </ligand>
</feature>
<protein>
    <recommendedName>
        <fullName evidence="6">Ribosomal protein L11 methyltransferase</fullName>
        <shortName evidence="6">L11 Mtase</shortName>
        <ecNumber evidence="6">2.1.1.-</ecNumber>
    </recommendedName>
</protein>
<proteinExistence type="inferred from homology"/>
<dbReference type="GO" id="GO:0008276">
    <property type="term" value="F:protein methyltransferase activity"/>
    <property type="evidence" value="ECO:0007669"/>
    <property type="project" value="UniProtKB-UniRule"/>
</dbReference>
<evidence type="ECO:0000313" key="7">
    <source>
        <dbReference type="EMBL" id="MVZ96860.1"/>
    </source>
</evidence>
<dbReference type="GO" id="GO:0032259">
    <property type="term" value="P:methylation"/>
    <property type="evidence" value="ECO:0007669"/>
    <property type="project" value="UniProtKB-KW"/>
</dbReference>
<keyword evidence="3 6" id="KW-0489">Methyltransferase</keyword>